<feature type="domain" description="AB hydrolase-1" evidence="3">
    <location>
        <begin position="61"/>
        <end position="192"/>
    </location>
</feature>
<dbReference type="Gene3D" id="3.40.50.1820">
    <property type="entry name" value="alpha/beta hydrolase"/>
    <property type="match status" value="1"/>
</dbReference>
<dbReference type="OrthoDB" id="1898734at2759"/>
<sequence length="437" mass="50482">MASLNEPETYYYKEGIKVVERFFEVPLDHGNPSGEKIRVFARNMIPRSKAKTKEDEDKLPFLVYLQGGPGFEVPLQSSFGFAAEIHDRGYQTLWLDQRGTGLSTPFSYETLPANVKTDQEIANYLKYFRADSIVKDCEVIRKILLGHREKETEQKWSIMGQSFGGFCAMTYLSFFPQGLKELFITGGLAPLIDQPDVNYEHTIQKVIVRNKVYYEKYPRDIKRVRDILNYLESNNVQLPNGGRLTVRRWQQLGIDFGMQGGIDRVHQIVLRAANDLELYNKLTYKLLQTVESCHHFDENPIYAILHEPIYCQGHAANWAASRVVQKHPQFSWANIFPGVFDDYSNLRPLKGAAELIAQDASWGPLYDIEQLKKNEVPVTTATYYEDMYVPFELSQQTASTIKNTEQYITNQLQHGGIREDPKDLMRRLFQISKREHD</sequence>
<evidence type="ECO:0000313" key="4">
    <source>
        <dbReference type="EMBL" id="ESK97293.1"/>
    </source>
</evidence>
<evidence type="ECO:0000256" key="1">
    <source>
        <dbReference type="ARBA" id="ARBA00010088"/>
    </source>
</evidence>
<proteinExistence type="inferred from homology"/>
<dbReference type="GO" id="GO:0008233">
    <property type="term" value="F:peptidase activity"/>
    <property type="evidence" value="ECO:0007669"/>
    <property type="project" value="InterPro"/>
</dbReference>
<name>V2XDM8_MONRO</name>
<dbReference type="GO" id="GO:0006508">
    <property type="term" value="P:proteolysis"/>
    <property type="evidence" value="ECO:0007669"/>
    <property type="project" value="InterPro"/>
</dbReference>
<reference evidence="4 5" key="1">
    <citation type="journal article" date="2014" name="BMC Genomics">
        <title>Genome and secretome analysis of the hemibiotrophic fungal pathogen, Moniliophthora roreri, which causes frosty pod rot disease of cacao: mechanisms of the biotrophic and necrotrophic phases.</title>
        <authorList>
            <person name="Meinhardt L.W."/>
            <person name="Costa G.G.L."/>
            <person name="Thomazella D.P.T."/>
            <person name="Teixeira P.J.P.L."/>
            <person name="Carazzolle M.F."/>
            <person name="Schuster S.C."/>
            <person name="Carlson J.E."/>
            <person name="Guiltinan M.J."/>
            <person name="Mieczkowski P."/>
            <person name="Farmer A."/>
            <person name="Ramaraj T."/>
            <person name="Crozier J."/>
            <person name="Davis R.E."/>
            <person name="Shao J."/>
            <person name="Melnick R.L."/>
            <person name="Pereira G.A.G."/>
            <person name="Bailey B.A."/>
        </authorList>
    </citation>
    <scope>NUCLEOTIDE SEQUENCE [LARGE SCALE GENOMIC DNA]</scope>
    <source>
        <strain evidence="4 5">MCA 2997</strain>
    </source>
</reference>
<comment type="similarity">
    <text evidence="1">Belongs to the peptidase S33 family.</text>
</comment>
<dbReference type="SUPFAM" id="SSF53474">
    <property type="entry name" value="alpha/beta-Hydrolases"/>
    <property type="match status" value="1"/>
</dbReference>
<evidence type="ECO:0000259" key="3">
    <source>
        <dbReference type="Pfam" id="PF00561"/>
    </source>
</evidence>
<dbReference type="InterPro" id="IPR029058">
    <property type="entry name" value="AB_hydrolase_fold"/>
</dbReference>
<dbReference type="PANTHER" id="PTHR43248">
    <property type="entry name" value="2-SUCCINYL-6-HYDROXY-2,4-CYCLOHEXADIENE-1-CARBOXYLATE SYNTHASE"/>
    <property type="match status" value="1"/>
</dbReference>
<dbReference type="InterPro" id="IPR002410">
    <property type="entry name" value="Peptidase_S33"/>
</dbReference>
<keyword evidence="2" id="KW-0378">Hydrolase</keyword>
<dbReference type="Pfam" id="PF00561">
    <property type="entry name" value="Abhydrolase_1"/>
    <property type="match status" value="1"/>
</dbReference>
<organism evidence="4 5">
    <name type="scientific">Moniliophthora roreri (strain MCA 2997)</name>
    <name type="common">Cocoa frosty pod rot fungus</name>
    <name type="synonym">Crinipellis roreri</name>
    <dbReference type="NCBI Taxonomy" id="1381753"/>
    <lineage>
        <taxon>Eukaryota</taxon>
        <taxon>Fungi</taxon>
        <taxon>Dikarya</taxon>
        <taxon>Basidiomycota</taxon>
        <taxon>Agaricomycotina</taxon>
        <taxon>Agaricomycetes</taxon>
        <taxon>Agaricomycetidae</taxon>
        <taxon>Agaricales</taxon>
        <taxon>Marasmiineae</taxon>
        <taxon>Marasmiaceae</taxon>
        <taxon>Moniliophthora</taxon>
    </lineage>
</organism>
<dbReference type="EMBL" id="AWSO01000028">
    <property type="protein sequence ID" value="ESK97293.1"/>
    <property type="molecule type" value="Genomic_DNA"/>
</dbReference>
<evidence type="ECO:0000313" key="5">
    <source>
        <dbReference type="Proteomes" id="UP000017559"/>
    </source>
</evidence>
<dbReference type="Proteomes" id="UP000017559">
    <property type="component" value="Unassembled WGS sequence"/>
</dbReference>
<dbReference type="InterPro" id="IPR051601">
    <property type="entry name" value="Serine_prot/Carboxylest_S33"/>
</dbReference>
<gene>
    <name evidence="4" type="ORF">Moror_17858</name>
</gene>
<dbReference type="InterPro" id="IPR000073">
    <property type="entry name" value="AB_hydrolase_1"/>
</dbReference>
<dbReference type="PRINTS" id="PR00793">
    <property type="entry name" value="PROAMNOPTASE"/>
</dbReference>
<keyword evidence="5" id="KW-1185">Reference proteome</keyword>
<accession>V2XDM8</accession>
<dbReference type="AlphaFoldDB" id="V2XDM8"/>
<dbReference type="PANTHER" id="PTHR43248:SF2">
    <property type="entry name" value="PROLYL AMINOPEPTIDASE"/>
    <property type="match status" value="1"/>
</dbReference>
<dbReference type="KEGG" id="mrr:Moror_17858"/>
<evidence type="ECO:0000256" key="2">
    <source>
        <dbReference type="ARBA" id="ARBA00022801"/>
    </source>
</evidence>
<protein>
    <submittedName>
        <fullName evidence="4">Proline iminopeptidase</fullName>
    </submittedName>
</protein>
<comment type="caution">
    <text evidence="4">The sequence shown here is derived from an EMBL/GenBank/DDBJ whole genome shotgun (WGS) entry which is preliminary data.</text>
</comment>
<dbReference type="HOGENOM" id="CLU_024518_2_1_1"/>